<keyword evidence="3" id="KW-1185">Reference proteome</keyword>
<organism evidence="2 3">
    <name type="scientific">Gordonia effusa NBRC 100432</name>
    <dbReference type="NCBI Taxonomy" id="1077974"/>
    <lineage>
        <taxon>Bacteria</taxon>
        <taxon>Bacillati</taxon>
        <taxon>Actinomycetota</taxon>
        <taxon>Actinomycetes</taxon>
        <taxon>Mycobacteriales</taxon>
        <taxon>Gordoniaceae</taxon>
        <taxon>Gordonia</taxon>
    </lineage>
</organism>
<gene>
    <name evidence="2" type="ORF">GOEFS_077_00180</name>
</gene>
<dbReference type="RefSeq" id="WP_007318561.1">
    <property type="nucleotide sequence ID" value="NZ_BAEH01000077.1"/>
</dbReference>
<dbReference type="EMBL" id="BAEH01000077">
    <property type="protein sequence ID" value="GAB19226.1"/>
    <property type="molecule type" value="Genomic_DNA"/>
</dbReference>
<dbReference type="eggNOG" id="ENOG5032RB5">
    <property type="taxonomic scope" value="Bacteria"/>
</dbReference>
<dbReference type="OrthoDB" id="154293at2"/>
<protein>
    <recommendedName>
        <fullName evidence="1">Mycothiol-dependent maleylpyruvate isomerase metal-binding domain-containing protein</fullName>
    </recommendedName>
</protein>
<proteinExistence type="predicted"/>
<dbReference type="Pfam" id="PF11716">
    <property type="entry name" value="MDMPI_N"/>
    <property type="match status" value="1"/>
</dbReference>
<dbReference type="SUPFAM" id="SSF109854">
    <property type="entry name" value="DinB/YfiT-like putative metalloenzymes"/>
    <property type="match status" value="1"/>
</dbReference>
<dbReference type="InterPro" id="IPR034660">
    <property type="entry name" value="DinB/YfiT-like"/>
</dbReference>
<comment type="caution">
    <text evidence="2">The sequence shown here is derived from an EMBL/GenBank/DDBJ whole genome shotgun (WGS) entry which is preliminary data.</text>
</comment>
<accession>H0R2C5</accession>
<dbReference type="Proteomes" id="UP000035034">
    <property type="component" value="Unassembled WGS sequence"/>
</dbReference>
<sequence length="271" mass="29053">MTPTSVPINDVRAALIEQWGVLRTLAGQFDDEQWSRPSVLPGWSVGDIIAHIVGTESTLAGRAVPDIDVSDAAHVHNPIGELNERWLRHLASSSRTQLLDAYDEIVAVRTATLNAMSQSDFDVEALTPAGPDTYGRFMRIRIFDCWIHDVDLRDSVRLGPPTQQAPATWAIAEVFASLPFVIGKRAGAAPGTKVRIDVTGAASASAYVEVAQRARLVPDFGSATPDLTLIVDAVELARLVGGRPTANPAAVDVVGDADLAARITRSLNYVI</sequence>
<feature type="domain" description="Mycothiol-dependent maleylpyruvate isomerase metal-binding" evidence="1">
    <location>
        <begin position="17"/>
        <end position="153"/>
    </location>
</feature>
<dbReference type="InterPro" id="IPR017517">
    <property type="entry name" value="Maleyloyr_isom"/>
</dbReference>
<dbReference type="AlphaFoldDB" id="H0R2C5"/>
<dbReference type="GO" id="GO:0046872">
    <property type="term" value="F:metal ion binding"/>
    <property type="evidence" value="ECO:0007669"/>
    <property type="project" value="InterPro"/>
</dbReference>
<dbReference type="NCBIfam" id="TIGR03083">
    <property type="entry name" value="maleylpyruvate isomerase family mycothiol-dependent enzyme"/>
    <property type="match status" value="1"/>
</dbReference>
<evidence type="ECO:0000313" key="2">
    <source>
        <dbReference type="EMBL" id="GAB19226.1"/>
    </source>
</evidence>
<evidence type="ECO:0000259" key="1">
    <source>
        <dbReference type="Pfam" id="PF11716"/>
    </source>
</evidence>
<evidence type="ECO:0000313" key="3">
    <source>
        <dbReference type="Proteomes" id="UP000035034"/>
    </source>
</evidence>
<dbReference type="STRING" id="1077974.GOEFS_077_00180"/>
<name>H0R2C5_9ACTN</name>
<dbReference type="InterPro" id="IPR024344">
    <property type="entry name" value="MDMPI_metal-binding"/>
</dbReference>
<reference evidence="2 3" key="1">
    <citation type="submission" date="2011-12" db="EMBL/GenBank/DDBJ databases">
        <title>Whole genome shotgun sequence of Gordonia effusa NBRC 100432.</title>
        <authorList>
            <person name="Yoshida I."/>
            <person name="Takarada H."/>
            <person name="Hosoyama A."/>
            <person name="Tsuchikane K."/>
            <person name="Katsumata H."/>
            <person name="Yamazaki S."/>
            <person name="Fujita N."/>
        </authorList>
    </citation>
    <scope>NUCLEOTIDE SEQUENCE [LARGE SCALE GENOMIC DNA]</scope>
    <source>
        <strain evidence="2 3">NBRC 100432</strain>
    </source>
</reference>
<dbReference type="Gene3D" id="1.20.120.450">
    <property type="entry name" value="dinb family like domain"/>
    <property type="match status" value="1"/>
</dbReference>